<gene>
    <name evidence="1" type="ordered locus">Ecym_2415</name>
</gene>
<evidence type="ECO:0000313" key="1">
    <source>
        <dbReference type="EMBL" id="AET38147.1"/>
    </source>
</evidence>
<evidence type="ECO:0008006" key="3">
    <source>
        <dbReference type="Google" id="ProtNLM"/>
    </source>
</evidence>
<dbReference type="OrthoDB" id="4035555at2759"/>
<name>G8JP89_ERECY</name>
<dbReference type="GeneID" id="11470655"/>
<dbReference type="RefSeq" id="XP_003644964.1">
    <property type="nucleotide sequence ID" value="XM_003644916.1"/>
</dbReference>
<dbReference type="KEGG" id="erc:Ecym_2415"/>
<organism evidence="1 2">
    <name type="scientific">Eremothecium cymbalariae (strain CBS 270.75 / DBVPG 7215 / KCTC 17166 / NRRL Y-17582)</name>
    <name type="common">Yeast</name>
    <dbReference type="NCBI Taxonomy" id="931890"/>
    <lineage>
        <taxon>Eukaryota</taxon>
        <taxon>Fungi</taxon>
        <taxon>Dikarya</taxon>
        <taxon>Ascomycota</taxon>
        <taxon>Saccharomycotina</taxon>
        <taxon>Saccharomycetes</taxon>
        <taxon>Saccharomycetales</taxon>
        <taxon>Saccharomycetaceae</taxon>
        <taxon>Eremothecium</taxon>
    </lineage>
</organism>
<dbReference type="HOGENOM" id="CLU_1959075_0_0_1"/>
<keyword evidence="2" id="KW-1185">Reference proteome</keyword>
<protein>
    <recommendedName>
        <fullName evidence="3">Proteasome assembly chaperone 3</fullName>
    </recommendedName>
</protein>
<dbReference type="Gene3D" id="3.30.230.100">
    <property type="match status" value="1"/>
</dbReference>
<dbReference type="InParanoid" id="G8JP89"/>
<proteinExistence type="predicted"/>
<dbReference type="OMA" id="IERCIEH"/>
<dbReference type="Proteomes" id="UP000006790">
    <property type="component" value="Chromosome 2"/>
</dbReference>
<dbReference type="Pfam" id="PF10448">
    <property type="entry name" value="POC3_POC4"/>
    <property type="match status" value="1"/>
</dbReference>
<dbReference type="STRING" id="931890.G8JP89"/>
<evidence type="ECO:0000313" key="2">
    <source>
        <dbReference type="Proteomes" id="UP000006790"/>
    </source>
</evidence>
<reference evidence="2" key="1">
    <citation type="journal article" date="2012" name="G3 (Bethesda)">
        <title>Pichia sorbitophila, an interspecies yeast hybrid reveals early steps of genome resolution following polyploidization.</title>
        <authorList>
            <person name="Leh Louis V."/>
            <person name="Despons L."/>
            <person name="Friedrich A."/>
            <person name="Martin T."/>
            <person name="Durrens P."/>
            <person name="Casaregola S."/>
            <person name="Neuveglise C."/>
            <person name="Fairhead C."/>
            <person name="Marck C."/>
            <person name="Cruz J.A."/>
            <person name="Straub M.L."/>
            <person name="Kugler V."/>
            <person name="Sacerdot C."/>
            <person name="Uzunov Z."/>
            <person name="Thierry A."/>
            <person name="Weiss S."/>
            <person name="Bleykasten C."/>
            <person name="De Montigny J."/>
            <person name="Jacques N."/>
            <person name="Jung P."/>
            <person name="Lemaire M."/>
            <person name="Mallet S."/>
            <person name="Morel G."/>
            <person name="Richard G.F."/>
            <person name="Sarkar A."/>
            <person name="Savel G."/>
            <person name="Schacherer J."/>
            <person name="Seret M.L."/>
            <person name="Talla E."/>
            <person name="Samson G."/>
            <person name="Jubin C."/>
            <person name="Poulain J."/>
            <person name="Vacherie B."/>
            <person name="Barbe V."/>
            <person name="Pelletier E."/>
            <person name="Sherman D.J."/>
            <person name="Westhof E."/>
            <person name="Weissenbach J."/>
            <person name="Baret P.V."/>
            <person name="Wincker P."/>
            <person name="Gaillardin C."/>
            <person name="Dujon B."/>
            <person name="Souciet J.L."/>
        </authorList>
    </citation>
    <scope>NUCLEOTIDE SEQUENCE [LARGE SCALE GENOMIC DNA]</scope>
    <source>
        <strain evidence="2">CBS 270.75 / DBVPG 7215 / KCTC 17166 / NRRL Y-17582</strain>
    </source>
</reference>
<dbReference type="EMBL" id="CP002498">
    <property type="protein sequence ID" value="AET38147.1"/>
    <property type="molecule type" value="Genomic_DNA"/>
</dbReference>
<sequence length="130" mass="14352">MSITKTNQHVFETFLGNQIELLITKPTDASQSKKVPLSIIISTSASNGVGNNNLLATVYGIPYRDNEPVTTMLVGLEHDETKDFVTRLCRILVKKFCLPTYVSLSGRPGQSLSSAEQLSIIERCIEHVTK</sequence>
<dbReference type="InterPro" id="IPR018854">
    <property type="entry name" value="Psome_chaperone_3/4"/>
</dbReference>
<dbReference type="AlphaFoldDB" id="G8JP89"/>
<accession>G8JP89</accession>